<name>A0ABQ1AP78_ASPLE</name>
<comment type="caution">
    <text evidence="2">The sequence shown here is derived from an EMBL/GenBank/DDBJ whole genome shotgun (WGS) entry which is preliminary data.</text>
</comment>
<keyword evidence="3" id="KW-1185">Reference proteome</keyword>
<dbReference type="PANTHER" id="PTHR24030:SF0">
    <property type="entry name" value="PROTEIN CMSS1"/>
    <property type="match status" value="1"/>
</dbReference>
<feature type="compositionally biased region" description="Basic and acidic residues" evidence="1">
    <location>
        <begin position="22"/>
        <end position="31"/>
    </location>
</feature>
<dbReference type="Proteomes" id="UP000465220">
    <property type="component" value="Unassembled WGS sequence"/>
</dbReference>
<dbReference type="Gene3D" id="3.40.50.300">
    <property type="entry name" value="P-loop containing nucleotide triphosphate hydrolases"/>
    <property type="match status" value="1"/>
</dbReference>
<dbReference type="InterPro" id="IPR027417">
    <property type="entry name" value="P-loop_NTPase"/>
</dbReference>
<protein>
    <submittedName>
        <fullName evidence="2">Protein cms1</fullName>
    </submittedName>
</protein>
<feature type="compositionally biased region" description="Basic and acidic residues" evidence="1">
    <location>
        <begin position="67"/>
        <end position="89"/>
    </location>
</feature>
<evidence type="ECO:0000313" key="2">
    <source>
        <dbReference type="EMBL" id="GFF85551.1"/>
    </source>
</evidence>
<organism evidence="2 3">
    <name type="scientific">Aspergillus lentulus</name>
    <dbReference type="NCBI Taxonomy" id="293939"/>
    <lineage>
        <taxon>Eukaryota</taxon>
        <taxon>Fungi</taxon>
        <taxon>Dikarya</taxon>
        <taxon>Ascomycota</taxon>
        <taxon>Pezizomycotina</taxon>
        <taxon>Eurotiomycetes</taxon>
        <taxon>Eurotiomycetidae</taxon>
        <taxon>Eurotiales</taxon>
        <taxon>Aspergillaceae</taxon>
        <taxon>Aspergillus</taxon>
        <taxon>Aspergillus subgen. Fumigati</taxon>
    </lineage>
</organism>
<dbReference type="EMBL" id="BLKI01000049">
    <property type="protein sequence ID" value="GFF85551.1"/>
    <property type="molecule type" value="Genomic_DNA"/>
</dbReference>
<feature type="compositionally biased region" description="Basic residues" evidence="1">
    <location>
        <begin position="51"/>
        <end position="66"/>
    </location>
</feature>
<evidence type="ECO:0000256" key="1">
    <source>
        <dbReference type="SAM" id="MobiDB-lite"/>
    </source>
</evidence>
<feature type="region of interest" description="Disordered" evidence="1">
    <location>
        <begin position="1"/>
        <end position="89"/>
    </location>
</feature>
<dbReference type="PANTHER" id="PTHR24030">
    <property type="entry name" value="PROTEIN CMSS1"/>
    <property type="match status" value="1"/>
</dbReference>
<reference evidence="2 3" key="1">
    <citation type="submission" date="2020-01" db="EMBL/GenBank/DDBJ databases">
        <title>Draft genome sequence of Aspergillus lentulus IFM 60648.</title>
        <authorList>
            <person name="Takahashi H."/>
            <person name="Yaguchi T."/>
        </authorList>
    </citation>
    <scope>NUCLEOTIDE SEQUENCE [LARGE SCALE GENOMIC DNA]</scope>
    <source>
        <strain evidence="2 3">IFM 60648</strain>
    </source>
</reference>
<accession>A0ABQ1AP78</accession>
<evidence type="ECO:0000313" key="3">
    <source>
        <dbReference type="Proteomes" id="UP000465220"/>
    </source>
</evidence>
<proteinExistence type="predicted"/>
<dbReference type="InterPro" id="IPR032704">
    <property type="entry name" value="Cms1"/>
</dbReference>
<sequence length="292" mass="32429">MSDVPPNPPGLSAKVNKKRKRQAEEAPKEVEPTAAKSTNNNALEAAEGPQKKKKKKNSKNKQKQQKKKEQDEDPKQQERKGGIDESIGKMDGRLLADHFVQKAKRHNKELTAVELSDLSVPDSAFLDTSSFESPRSLDQLPAFLKAFSPDKGSGLAKASEQKGTPHTLVVCPAALRAADVVRALRTFQSKDSTVGKLFAKHIKLEEAKQFLQRARTGLGVGTPARISDLIDAGSLKLDELERIVIDGSYIDQKQRGIFDMKETHLPLLQLLTRSEFLERYGAKQKRIQILVF</sequence>
<dbReference type="Pfam" id="PF14617">
    <property type="entry name" value="CMS1"/>
    <property type="match status" value="1"/>
</dbReference>
<gene>
    <name evidence="2" type="ORF">IFM60648_07401</name>
</gene>